<feature type="region of interest" description="Disordered" evidence="12">
    <location>
        <begin position="1125"/>
        <end position="1146"/>
    </location>
</feature>
<evidence type="ECO:0000256" key="2">
    <source>
        <dbReference type="ARBA" id="ARBA00007025"/>
    </source>
</evidence>
<dbReference type="PROSITE" id="PS51194">
    <property type="entry name" value="HELICASE_CTER"/>
    <property type="match status" value="1"/>
</dbReference>
<dbReference type="CDD" id="cd22254">
    <property type="entry name" value="CSB_WHD"/>
    <property type="match status" value="1"/>
</dbReference>
<dbReference type="Pfam" id="PF00271">
    <property type="entry name" value="Helicase_C"/>
    <property type="match status" value="1"/>
</dbReference>
<dbReference type="InterPro" id="IPR049730">
    <property type="entry name" value="SNF2/RAD54-like_C"/>
</dbReference>
<evidence type="ECO:0000256" key="9">
    <source>
        <dbReference type="ARBA" id="ARBA00023204"/>
    </source>
</evidence>
<keyword evidence="4" id="KW-0227">DNA damage</keyword>
<dbReference type="PROSITE" id="PS51192">
    <property type="entry name" value="HELICASE_ATP_BIND_1"/>
    <property type="match status" value="1"/>
</dbReference>
<dbReference type="Proteomes" id="UP000249402">
    <property type="component" value="Unassembled WGS sequence"/>
</dbReference>
<dbReference type="GO" id="GO:0016787">
    <property type="term" value="F:hydrolase activity"/>
    <property type="evidence" value="ECO:0007669"/>
    <property type="project" value="UniProtKB-KW"/>
</dbReference>
<evidence type="ECO:0000256" key="3">
    <source>
        <dbReference type="ARBA" id="ARBA00022741"/>
    </source>
</evidence>
<dbReference type="AlphaFoldDB" id="A0A395GNB5"/>
<dbReference type="InterPro" id="IPR014001">
    <property type="entry name" value="Helicase_ATP-bd"/>
</dbReference>
<evidence type="ECO:0000256" key="12">
    <source>
        <dbReference type="SAM" id="MobiDB-lite"/>
    </source>
</evidence>
<evidence type="ECO:0000256" key="8">
    <source>
        <dbReference type="ARBA" id="ARBA00023125"/>
    </source>
</evidence>
<dbReference type="GeneID" id="37219194"/>
<evidence type="ECO:0000313" key="15">
    <source>
        <dbReference type="EMBL" id="RAK96995.1"/>
    </source>
</evidence>
<keyword evidence="8" id="KW-0238">DNA-binding</keyword>
<dbReference type="Pfam" id="PF00176">
    <property type="entry name" value="SNF2-rel_dom"/>
    <property type="match status" value="1"/>
</dbReference>
<dbReference type="SUPFAM" id="SSF52540">
    <property type="entry name" value="P-loop containing nucleoside triphosphate hydrolases"/>
    <property type="match status" value="2"/>
</dbReference>
<keyword evidence="5" id="KW-0378">Hydrolase</keyword>
<dbReference type="PANTHER" id="PTHR45629">
    <property type="entry name" value="SNF2/RAD54 FAMILY MEMBER"/>
    <property type="match status" value="1"/>
</dbReference>
<feature type="compositionally biased region" description="Acidic residues" evidence="12">
    <location>
        <begin position="291"/>
        <end position="302"/>
    </location>
</feature>
<evidence type="ECO:0000256" key="5">
    <source>
        <dbReference type="ARBA" id="ARBA00022801"/>
    </source>
</evidence>
<dbReference type="STRING" id="1448316.A0A395GNB5"/>
<dbReference type="GO" id="GO:0008094">
    <property type="term" value="F:ATP-dependent activity, acting on DNA"/>
    <property type="evidence" value="ECO:0007669"/>
    <property type="project" value="TreeGrafter"/>
</dbReference>
<dbReference type="CDD" id="cd18793">
    <property type="entry name" value="SF2_C_SNF"/>
    <property type="match status" value="1"/>
</dbReference>
<keyword evidence="9" id="KW-0234">DNA repair</keyword>
<dbReference type="VEuPathDB" id="FungiDB:BO80DRAFT_213206"/>
<keyword evidence="10" id="KW-0539">Nucleus</keyword>
<evidence type="ECO:0000256" key="11">
    <source>
        <dbReference type="SAM" id="Coils"/>
    </source>
</evidence>
<comment type="subcellular location">
    <subcellularLocation>
        <location evidence="1">Nucleus</location>
    </subcellularLocation>
</comment>
<protein>
    <recommendedName>
        <fullName evidence="17">DNA repair protein Rhp26/Rad26</fullName>
    </recommendedName>
</protein>
<evidence type="ECO:0000259" key="14">
    <source>
        <dbReference type="PROSITE" id="PS51194"/>
    </source>
</evidence>
<dbReference type="PANTHER" id="PTHR45629:SF7">
    <property type="entry name" value="DNA EXCISION REPAIR PROTEIN ERCC-6-RELATED"/>
    <property type="match status" value="1"/>
</dbReference>
<dbReference type="GO" id="GO:0005524">
    <property type="term" value="F:ATP binding"/>
    <property type="evidence" value="ECO:0007669"/>
    <property type="project" value="InterPro"/>
</dbReference>
<dbReference type="OrthoDB" id="413460at2759"/>
<evidence type="ECO:0000256" key="6">
    <source>
        <dbReference type="ARBA" id="ARBA00022806"/>
    </source>
</evidence>
<evidence type="ECO:0000256" key="7">
    <source>
        <dbReference type="ARBA" id="ARBA00022840"/>
    </source>
</evidence>
<keyword evidence="16" id="KW-1185">Reference proteome</keyword>
<dbReference type="InterPro" id="IPR000330">
    <property type="entry name" value="SNF2_N"/>
</dbReference>
<feature type="compositionally biased region" description="Low complexity" evidence="12">
    <location>
        <begin position="303"/>
        <end position="316"/>
    </location>
</feature>
<evidence type="ECO:0000259" key="13">
    <source>
        <dbReference type="PROSITE" id="PS51192"/>
    </source>
</evidence>
<dbReference type="Pfam" id="PF25875">
    <property type="entry name" value="WHD_Rad26_CSB"/>
    <property type="match status" value="1"/>
</dbReference>
<feature type="region of interest" description="Disordered" evidence="12">
    <location>
        <begin position="158"/>
        <end position="178"/>
    </location>
</feature>
<dbReference type="InterPro" id="IPR001650">
    <property type="entry name" value="Helicase_C-like"/>
</dbReference>
<keyword evidence="3" id="KW-0547">Nucleotide-binding</keyword>
<sequence>MNSNMIDKANMDNGDITPTRNSPVEGIQEEQPPAVPASAPPEAASTPNQELLAVTDEASRLRELQADVRDLDDLERDISRQADKLLMEQADERDSKRLERTTLEKQKLEAQILKLHQRLSQPVGTSARVRTRNEIEKLEARNAALANDLTEIQQRFDERHQGQEAISETTGTGRMPNESRRDYLIRTGKITPFSNMSAGPNHGPLASLQDALIDAEDERDEIEALEQMKNRSAVSHRNLVRPGFGFDETPDSGVPEKLPVPRASKRRKIDNGSHTSKTYLEQGGLNQGAEVPEEIQSEDQDESVSYVESEEQPSSSENEEEFLPEERPKRMAMRAKAPKPSDEVEDFSGMDDGNEKLYQSRLQYWVDRRAAARKRAFEAGHQPEVDGLDQGEQEEWFMPHPTVADMQYDNGYRIPGDIHPLLFDYQKTGVQWLWELQQQQVGGIIGDEMGLGKTIQVIAFLAGLHYSKKLTRPVIVVCPATVMKQWVNEFHRWWPPFRVSILHTSGSGMVNIRNESSREDALLSQEWSASGPRGIPTGSKAARRVVKRVVEEGHVLVTTYSGLQTYASLLIPTEWGCAVLDEGHKIRNPNTSITIHCKELRTPHRIILSGTPMQNNLTELWSLFDFVFPMRLGTLVNFRNQFEFPIRQGGYANASNLQVQTAAKCAETLKDAISPYLLQRFKIDVAADLPKKSEQVLFCKLTKTQRQAYETFLGSEEMKSILGGRRQVLYGVDILRKICNHPDLQNHKLLSTATGYGSGSKSGKMQVVKSLLELWKETGHKTLLFTQHRIMLDILEKFVNSISGFNYRRMDGTTPIQHRQTMVDEFNNDPTLHVFLLTTKVGGLGVNLTGADRVIIYDPDWNPSTDMQARERAWRLGQKRDVTVYRLMTAGTIEEKIYHRQIFKQFLTNKILKDPKQRQTFQLSDLHDLFSLGEENQGPTETSKIFKDAEVTYEDRDSTSQPPGTTAQLGEVSYDLQEEKKDISRVVGVAAVEKFQGDEEQRGEQEKGTPSANSESRIMEGIFARSGVHSALEHDQIVTGKRVVRADPKIIEAEAKRVAAEAAEELRRAGEAARSVPIGTPTWTGQFGLAGRPEEAPSRPTFGGSSSIARRAVAGPSSASILANLSARTPSSRSSSNSPAPSRTPSGVDFITMIRDFITAHGGAVFTQMLIDHFNRYCTTPQRSAEFKEMLKTIAVLNKGGRNGRGKWSLKPEYANKR</sequence>
<feature type="region of interest" description="Disordered" evidence="12">
    <location>
        <begin position="996"/>
        <end position="1016"/>
    </location>
</feature>
<dbReference type="SMART" id="SM00487">
    <property type="entry name" value="DEXDc"/>
    <property type="match status" value="1"/>
</dbReference>
<proteinExistence type="inferred from homology"/>
<dbReference type="Gene3D" id="3.40.50.300">
    <property type="entry name" value="P-loop containing nucleotide triphosphate hydrolases"/>
    <property type="match status" value="1"/>
</dbReference>
<feature type="region of interest" description="Disordered" evidence="12">
    <location>
        <begin position="1"/>
        <end position="48"/>
    </location>
</feature>
<dbReference type="CDD" id="cd18000">
    <property type="entry name" value="DEXHc_ERCC6"/>
    <property type="match status" value="1"/>
</dbReference>
<feature type="coiled-coil region" evidence="11">
    <location>
        <begin position="61"/>
        <end position="155"/>
    </location>
</feature>
<evidence type="ECO:0000256" key="10">
    <source>
        <dbReference type="ARBA" id="ARBA00023242"/>
    </source>
</evidence>
<gene>
    <name evidence="15" type="ORF">BO80DRAFT_213206</name>
</gene>
<evidence type="ECO:0000313" key="16">
    <source>
        <dbReference type="Proteomes" id="UP000249402"/>
    </source>
</evidence>
<comment type="similarity">
    <text evidence="2">Belongs to the SNF2/RAD54 helicase family.</text>
</comment>
<feature type="region of interest" description="Disordered" evidence="12">
    <location>
        <begin position="243"/>
        <end position="353"/>
    </location>
</feature>
<dbReference type="InterPro" id="IPR050496">
    <property type="entry name" value="SNF2_RAD54_helicase_repair"/>
</dbReference>
<feature type="compositionally biased region" description="Basic and acidic residues" evidence="12">
    <location>
        <begin position="996"/>
        <end position="1007"/>
    </location>
</feature>
<feature type="domain" description="Helicase C-terminal" evidence="14">
    <location>
        <begin position="766"/>
        <end position="927"/>
    </location>
</feature>
<reference evidence="15 16" key="1">
    <citation type="submission" date="2018-02" db="EMBL/GenBank/DDBJ databases">
        <title>The genomes of Aspergillus section Nigri reveals drivers in fungal speciation.</title>
        <authorList>
            <consortium name="DOE Joint Genome Institute"/>
            <person name="Vesth T.C."/>
            <person name="Nybo J."/>
            <person name="Theobald S."/>
            <person name="Brandl J."/>
            <person name="Frisvad J.C."/>
            <person name="Nielsen K.F."/>
            <person name="Lyhne E.K."/>
            <person name="Kogle M.E."/>
            <person name="Kuo A."/>
            <person name="Riley R."/>
            <person name="Clum A."/>
            <person name="Nolan M."/>
            <person name="Lipzen A."/>
            <person name="Salamov A."/>
            <person name="Henrissat B."/>
            <person name="Wiebenga A."/>
            <person name="De vries R.P."/>
            <person name="Grigoriev I.V."/>
            <person name="Mortensen U.H."/>
            <person name="Andersen M.R."/>
            <person name="Baker S.E."/>
        </authorList>
    </citation>
    <scope>NUCLEOTIDE SEQUENCE [LARGE SCALE GENOMIC DNA]</scope>
    <source>
        <strain evidence="15 16">CBS 121593</strain>
    </source>
</reference>
<dbReference type="InterPro" id="IPR027417">
    <property type="entry name" value="P-loop_NTPase"/>
</dbReference>
<keyword evidence="11" id="KW-0175">Coiled coil</keyword>
<dbReference type="SMART" id="SM00490">
    <property type="entry name" value="HELICc"/>
    <property type="match status" value="1"/>
</dbReference>
<dbReference type="GO" id="GO:0005634">
    <property type="term" value="C:nucleus"/>
    <property type="evidence" value="ECO:0007669"/>
    <property type="project" value="TreeGrafter"/>
</dbReference>
<organism evidence="15 16">
    <name type="scientific">Aspergillus ibericus CBS 121593</name>
    <dbReference type="NCBI Taxonomy" id="1448316"/>
    <lineage>
        <taxon>Eukaryota</taxon>
        <taxon>Fungi</taxon>
        <taxon>Dikarya</taxon>
        <taxon>Ascomycota</taxon>
        <taxon>Pezizomycotina</taxon>
        <taxon>Eurotiomycetes</taxon>
        <taxon>Eurotiomycetidae</taxon>
        <taxon>Eurotiales</taxon>
        <taxon>Aspergillaceae</taxon>
        <taxon>Aspergillus</taxon>
        <taxon>Aspergillus subgen. Circumdati</taxon>
    </lineage>
</organism>
<dbReference type="Gene3D" id="3.40.50.10810">
    <property type="entry name" value="Tandem AAA-ATPase domain"/>
    <property type="match status" value="1"/>
</dbReference>
<feature type="domain" description="Helicase ATP-binding" evidence="13">
    <location>
        <begin position="434"/>
        <end position="630"/>
    </location>
</feature>
<feature type="compositionally biased region" description="Low complexity" evidence="12">
    <location>
        <begin position="1126"/>
        <end position="1146"/>
    </location>
</feature>
<evidence type="ECO:0008006" key="17">
    <source>
        <dbReference type="Google" id="ProtNLM"/>
    </source>
</evidence>
<dbReference type="FunFam" id="3.40.50.10810:FF:000039">
    <property type="entry name" value="DNA repair protein Rhp26/Rad26"/>
    <property type="match status" value="1"/>
</dbReference>
<dbReference type="InterPro" id="IPR038718">
    <property type="entry name" value="SNF2-like_sf"/>
</dbReference>
<keyword evidence="7" id="KW-0067">ATP-binding</keyword>
<dbReference type="RefSeq" id="XP_025571323.1">
    <property type="nucleotide sequence ID" value="XM_025714329.1"/>
</dbReference>
<name>A0A395GNB5_9EURO</name>
<dbReference type="GO" id="GO:0006283">
    <property type="term" value="P:transcription-coupled nucleotide-excision repair"/>
    <property type="evidence" value="ECO:0007669"/>
    <property type="project" value="TreeGrafter"/>
</dbReference>
<evidence type="ECO:0000256" key="1">
    <source>
        <dbReference type="ARBA" id="ARBA00004123"/>
    </source>
</evidence>
<dbReference type="EMBL" id="KZ824468">
    <property type="protein sequence ID" value="RAK96995.1"/>
    <property type="molecule type" value="Genomic_DNA"/>
</dbReference>
<accession>A0A395GNB5</accession>
<dbReference type="InterPro" id="IPR058951">
    <property type="entry name" value="WHD_Rad26_CSB-like"/>
</dbReference>
<keyword evidence="6" id="KW-0347">Helicase</keyword>
<evidence type="ECO:0000256" key="4">
    <source>
        <dbReference type="ARBA" id="ARBA00022763"/>
    </source>
</evidence>